<organism evidence="12 13">
    <name type="scientific">Lederbergia citrisecunda</name>
    <dbReference type="NCBI Taxonomy" id="2833583"/>
    <lineage>
        <taxon>Bacteria</taxon>
        <taxon>Bacillati</taxon>
        <taxon>Bacillota</taxon>
        <taxon>Bacilli</taxon>
        <taxon>Bacillales</taxon>
        <taxon>Bacillaceae</taxon>
        <taxon>Lederbergia</taxon>
    </lineage>
</organism>
<dbReference type="CDD" id="cd06225">
    <property type="entry name" value="HAMP"/>
    <property type="match status" value="1"/>
</dbReference>
<dbReference type="SMART" id="SM00283">
    <property type="entry name" value="MA"/>
    <property type="match status" value="1"/>
</dbReference>
<dbReference type="PROSITE" id="PS50885">
    <property type="entry name" value="HAMP"/>
    <property type="match status" value="1"/>
</dbReference>
<dbReference type="SUPFAM" id="SSF58104">
    <property type="entry name" value="Methyl-accepting chemotaxis protein (MCP) signaling domain"/>
    <property type="match status" value="1"/>
</dbReference>
<evidence type="ECO:0000259" key="11">
    <source>
        <dbReference type="PROSITE" id="PS50885"/>
    </source>
</evidence>
<evidence type="ECO:0000256" key="2">
    <source>
        <dbReference type="ARBA" id="ARBA00022475"/>
    </source>
</evidence>
<accession>A0A942TPY4</accession>
<evidence type="ECO:0000256" key="1">
    <source>
        <dbReference type="ARBA" id="ARBA00004651"/>
    </source>
</evidence>
<comment type="subcellular location">
    <subcellularLocation>
        <location evidence="1">Cell membrane</location>
        <topology evidence="1">Multi-pass membrane protein</topology>
    </subcellularLocation>
</comment>
<evidence type="ECO:0000256" key="5">
    <source>
        <dbReference type="ARBA" id="ARBA00023136"/>
    </source>
</evidence>
<evidence type="ECO:0000256" key="8">
    <source>
        <dbReference type="PROSITE-ProRule" id="PRU00284"/>
    </source>
</evidence>
<dbReference type="Proteomes" id="UP000682713">
    <property type="component" value="Unassembled WGS sequence"/>
</dbReference>
<dbReference type="PANTHER" id="PTHR32089">
    <property type="entry name" value="METHYL-ACCEPTING CHEMOTAXIS PROTEIN MCPB"/>
    <property type="match status" value="1"/>
</dbReference>
<dbReference type="Gene3D" id="6.10.340.10">
    <property type="match status" value="1"/>
</dbReference>
<dbReference type="PROSITE" id="PS50111">
    <property type="entry name" value="CHEMOTAXIS_TRANSDUC_2"/>
    <property type="match status" value="1"/>
</dbReference>
<keyword evidence="3 9" id="KW-0812">Transmembrane</keyword>
<keyword evidence="4 9" id="KW-1133">Transmembrane helix</keyword>
<keyword evidence="13" id="KW-1185">Reference proteome</keyword>
<protein>
    <submittedName>
        <fullName evidence="12">Cache domain-containing protein</fullName>
    </submittedName>
</protein>
<gene>
    <name evidence="12" type="ORF">KHA93_22370</name>
</gene>
<dbReference type="InterPro" id="IPR004089">
    <property type="entry name" value="MCPsignal_dom"/>
</dbReference>
<keyword evidence="6 8" id="KW-0807">Transducer</keyword>
<feature type="transmembrane region" description="Helical" evidence="9">
    <location>
        <begin position="181"/>
        <end position="206"/>
    </location>
</feature>
<evidence type="ECO:0000256" key="6">
    <source>
        <dbReference type="ARBA" id="ARBA00023224"/>
    </source>
</evidence>
<evidence type="ECO:0000256" key="4">
    <source>
        <dbReference type="ARBA" id="ARBA00022989"/>
    </source>
</evidence>
<dbReference type="AlphaFoldDB" id="A0A942TPY4"/>
<feature type="domain" description="Methyl-accepting transducer" evidence="10">
    <location>
        <begin position="281"/>
        <end position="517"/>
    </location>
</feature>
<reference evidence="12 13" key="1">
    <citation type="submission" date="2021-05" db="EMBL/GenBank/DDBJ databases">
        <title>Novel Bacillus species.</title>
        <authorList>
            <person name="Liu G."/>
        </authorList>
    </citation>
    <scope>NUCLEOTIDE SEQUENCE [LARGE SCALE GENOMIC DNA]</scope>
    <source>
        <strain evidence="12 13">FJAT-49732</strain>
    </source>
</reference>
<evidence type="ECO:0000313" key="13">
    <source>
        <dbReference type="Proteomes" id="UP000682713"/>
    </source>
</evidence>
<dbReference type="Pfam" id="PF17202">
    <property type="entry name" value="sCache_3_3"/>
    <property type="match status" value="1"/>
</dbReference>
<dbReference type="EMBL" id="JAGYPJ010000002">
    <property type="protein sequence ID" value="MBS4202350.1"/>
    <property type="molecule type" value="Genomic_DNA"/>
</dbReference>
<evidence type="ECO:0000259" key="10">
    <source>
        <dbReference type="PROSITE" id="PS50111"/>
    </source>
</evidence>
<keyword evidence="5 9" id="KW-0472">Membrane</keyword>
<evidence type="ECO:0000256" key="3">
    <source>
        <dbReference type="ARBA" id="ARBA00022692"/>
    </source>
</evidence>
<dbReference type="SMART" id="SM00304">
    <property type="entry name" value="HAMP"/>
    <property type="match status" value="1"/>
</dbReference>
<dbReference type="InterPro" id="IPR029151">
    <property type="entry name" value="Sensor-like_sf"/>
</dbReference>
<dbReference type="CDD" id="cd11386">
    <property type="entry name" value="MCP_signal"/>
    <property type="match status" value="1"/>
</dbReference>
<name>A0A942TPY4_9BACI</name>
<keyword evidence="2" id="KW-1003">Cell membrane</keyword>
<comment type="caution">
    <text evidence="12">The sequence shown here is derived from an EMBL/GenBank/DDBJ whole genome shotgun (WGS) entry which is preliminary data.</text>
</comment>
<sequence>MNIIRLKIGMKFNVLVIGIILFLSVIISLVAKYQIEKAMMESFKGRVESVSALGYNWINETYPGEWSIKDGELYKGNIIINNNNALLDQIGEMTNGAATIFQGDTSIATNVKVNTGQRAMGKKADPKVTDVVLKKGEIYQGEADIVGTKHLTMYKPIKDQNGAVIGMWLVGPEIKVIHDTVLSVILLFAIVLVIVGLLAIILSIIFTRSIVRPIVMINKQLKEISEGEGDLTKELSVYSQDEVGDLANSFNKMLKNLRAMIRQIDLISEQVAASSEELTASAEQTTHATNQITTSIQEVASGTETQVQGANESSVAMSEMANGMQQVAETTSSVSELATGTSKEAINGHESLQKVILQMNNINEAVNDSATVVKELREHSEQIGKITDVITSIAEQTNLLALNAAIESARAGENGRGFAVVADEVRKLAEQSKDSADQIAELIQKIQSDTSHAANVMDKGTQEVKVGVEVVHEAEEGFKMILQLIDQVTTQIQEASAVSEEMSASVEQVNASVEEISRIAQVSAANTQNVASASEEQLASMEEIVSSATALSKMATELQMHVSQFKTA</sequence>
<evidence type="ECO:0000256" key="7">
    <source>
        <dbReference type="ARBA" id="ARBA00029447"/>
    </source>
</evidence>
<evidence type="ECO:0000256" key="9">
    <source>
        <dbReference type="SAM" id="Phobius"/>
    </source>
</evidence>
<dbReference type="Gene3D" id="1.10.287.950">
    <property type="entry name" value="Methyl-accepting chemotaxis protein"/>
    <property type="match status" value="1"/>
</dbReference>
<comment type="similarity">
    <text evidence="7">Belongs to the methyl-accepting chemotaxis (MCP) protein family.</text>
</comment>
<dbReference type="RefSeq" id="WP_213113135.1">
    <property type="nucleotide sequence ID" value="NZ_JAGYPJ010000002.1"/>
</dbReference>
<dbReference type="PANTHER" id="PTHR32089:SF112">
    <property type="entry name" value="LYSOZYME-LIKE PROTEIN-RELATED"/>
    <property type="match status" value="1"/>
</dbReference>
<dbReference type="SUPFAM" id="SSF103190">
    <property type="entry name" value="Sensory domain-like"/>
    <property type="match status" value="1"/>
</dbReference>
<dbReference type="GO" id="GO:0007165">
    <property type="term" value="P:signal transduction"/>
    <property type="evidence" value="ECO:0007669"/>
    <property type="project" value="UniProtKB-KW"/>
</dbReference>
<proteinExistence type="inferred from homology"/>
<feature type="domain" description="HAMP" evidence="11">
    <location>
        <begin position="208"/>
        <end position="262"/>
    </location>
</feature>
<evidence type="ECO:0000313" key="12">
    <source>
        <dbReference type="EMBL" id="MBS4202350.1"/>
    </source>
</evidence>
<dbReference type="Pfam" id="PF00015">
    <property type="entry name" value="MCPsignal"/>
    <property type="match status" value="1"/>
</dbReference>
<feature type="transmembrane region" description="Helical" evidence="9">
    <location>
        <begin position="12"/>
        <end position="31"/>
    </location>
</feature>
<dbReference type="InterPro" id="IPR033463">
    <property type="entry name" value="sCache_3"/>
</dbReference>
<dbReference type="Pfam" id="PF00672">
    <property type="entry name" value="HAMP"/>
    <property type="match status" value="1"/>
</dbReference>
<dbReference type="GO" id="GO:0005886">
    <property type="term" value="C:plasma membrane"/>
    <property type="evidence" value="ECO:0007669"/>
    <property type="project" value="UniProtKB-SubCell"/>
</dbReference>
<dbReference type="InterPro" id="IPR003660">
    <property type="entry name" value="HAMP_dom"/>
</dbReference>